<feature type="compositionally biased region" description="Acidic residues" evidence="1">
    <location>
        <begin position="629"/>
        <end position="646"/>
    </location>
</feature>
<name>A0A510UR90_ALIFS</name>
<keyword evidence="2" id="KW-1133">Transmembrane helix</keyword>
<feature type="region of interest" description="Disordered" evidence="1">
    <location>
        <begin position="588"/>
        <end position="650"/>
    </location>
</feature>
<protein>
    <submittedName>
        <fullName evidence="4">Molybdopterin-guanine dinucleotide biosynthesis protein MobB</fullName>
    </submittedName>
</protein>
<evidence type="ECO:0000256" key="1">
    <source>
        <dbReference type="SAM" id="MobiDB-lite"/>
    </source>
</evidence>
<evidence type="ECO:0000259" key="3">
    <source>
        <dbReference type="Pfam" id="PF12696"/>
    </source>
</evidence>
<evidence type="ECO:0000256" key="2">
    <source>
        <dbReference type="SAM" id="Phobius"/>
    </source>
</evidence>
<accession>A0A510UR90</accession>
<dbReference type="AlphaFoldDB" id="A0A510UR90"/>
<dbReference type="SUPFAM" id="SSF52540">
    <property type="entry name" value="P-loop containing nucleoside triphosphate hydrolases"/>
    <property type="match status" value="1"/>
</dbReference>
<proteinExistence type="predicted"/>
<feature type="transmembrane region" description="Helical" evidence="2">
    <location>
        <begin position="65"/>
        <end position="86"/>
    </location>
</feature>
<evidence type="ECO:0000313" key="5">
    <source>
        <dbReference type="Proteomes" id="UP000321787"/>
    </source>
</evidence>
<dbReference type="Pfam" id="PF12696">
    <property type="entry name" value="TraG-D_C"/>
    <property type="match status" value="1"/>
</dbReference>
<feature type="compositionally biased region" description="Acidic residues" evidence="1">
    <location>
        <begin position="613"/>
        <end position="622"/>
    </location>
</feature>
<feature type="transmembrane region" description="Helical" evidence="2">
    <location>
        <begin position="26"/>
        <end position="44"/>
    </location>
</feature>
<feature type="transmembrane region" description="Helical" evidence="2">
    <location>
        <begin position="98"/>
        <end position="119"/>
    </location>
</feature>
<feature type="domain" description="TraD/TraG TraM recognition site" evidence="3">
    <location>
        <begin position="404"/>
        <end position="530"/>
    </location>
</feature>
<dbReference type="PANTHER" id="PTHR30121">
    <property type="entry name" value="UNCHARACTERIZED PROTEIN YJGR-RELATED"/>
    <property type="match status" value="1"/>
</dbReference>
<gene>
    <name evidence="4" type="ORF">AFI02nite_37760</name>
</gene>
<dbReference type="InterPro" id="IPR016387">
    <property type="entry name" value="Mobilization_MobA"/>
</dbReference>
<comment type="caution">
    <text evidence="4">The sequence shown here is derived from an EMBL/GenBank/DDBJ whole genome shotgun (WGS) entry which is preliminary data.</text>
</comment>
<dbReference type="CDD" id="cd01127">
    <property type="entry name" value="TrwB_TraG_TraD_VirD4"/>
    <property type="match status" value="1"/>
</dbReference>
<dbReference type="InterPro" id="IPR032689">
    <property type="entry name" value="TraG-D_C"/>
</dbReference>
<dbReference type="Proteomes" id="UP000321787">
    <property type="component" value="Unassembled WGS sequence"/>
</dbReference>
<organism evidence="4 5">
    <name type="scientific">Aliivibrio fischeri</name>
    <name type="common">Vibrio fischeri</name>
    <dbReference type="NCBI Taxonomy" id="668"/>
    <lineage>
        <taxon>Bacteria</taxon>
        <taxon>Pseudomonadati</taxon>
        <taxon>Pseudomonadota</taxon>
        <taxon>Gammaproteobacteria</taxon>
        <taxon>Vibrionales</taxon>
        <taxon>Vibrionaceae</taxon>
        <taxon>Aliivibrio</taxon>
    </lineage>
</organism>
<dbReference type="Gene3D" id="3.40.50.300">
    <property type="entry name" value="P-loop containing nucleotide triphosphate hydrolases"/>
    <property type="match status" value="2"/>
</dbReference>
<dbReference type="PIRSF" id="PIRSF003273">
    <property type="entry name" value="Mobilization_MobA"/>
    <property type="match status" value="1"/>
</dbReference>
<reference evidence="4 5" key="1">
    <citation type="submission" date="2019-07" db="EMBL/GenBank/DDBJ databases">
        <title>Whole genome shotgun sequence of Aliivibrio fischeri NBRC 101058.</title>
        <authorList>
            <person name="Hosoyama A."/>
            <person name="Uohara A."/>
            <person name="Ohji S."/>
            <person name="Ichikawa N."/>
        </authorList>
    </citation>
    <scope>NUCLEOTIDE SEQUENCE [LARGE SCALE GENOMIC DNA]</scope>
    <source>
        <strain evidence="4 5">NBRC 101058</strain>
    </source>
</reference>
<dbReference type="RefSeq" id="WP_146866325.1">
    <property type="nucleotide sequence ID" value="NZ_BJTZ01000038.1"/>
</dbReference>
<keyword evidence="2" id="KW-0472">Membrane</keyword>
<dbReference type="PANTHER" id="PTHR30121:SF6">
    <property type="entry name" value="SLR6007 PROTEIN"/>
    <property type="match status" value="1"/>
</dbReference>
<keyword evidence="2" id="KW-0812">Transmembrane</keyword>
<dbReference type="InterPro" id="IPR051162">
    <property type="entry name" value="T4SS_component"/>
</dbReference>
<sequence>MLEHIEFMLFKIAILTGSALYSFTDTWGWLLSFIAGVGLPTLYFDKPKTDKDESIFRRAIIATSVLFFIFGTISNITIPTLLVWIQRSQLTQIVSVEYSWQAYLLWPSLFLGLFLHVFVRRQLSPLKNKLKTDFTKKSSLVREERTDVRNIRQFLPDTVEYDPLDFIDINKGMFVGLDRHQQPQYIPMGDWQKQHADILGTTGAGKGVASGMLLYQSIMADEGVFVLDPKNDEWAPHLFKYACEQAGKPFYLIDLNLKEYQLDLFAGINKDQIEELLVAGLSLAEKGDIADFYRIDDRKAAREAPFLASDDEIRSIEALFNSEHVQSLAEKVKAFYGKMEELALIKSINAIGGLNLKDIFDNGGCCYIIGSLRNSKIIIAQRMILIRLFQLAEERDRVKTKPRPIAIFLDELKYHLSKAALEGLGAARDKGVHIIMAHQSVADLKDCPADLNGEAVVGAVVENTKFKLVYKLQDPETAEWVSKMSGTILVDDETKQIENSRVLTENITNERSVRLAERALVDTNMLQSLPPFVSYIFTPNEPPRPSLISPIKVKKETLVFHNMNSEEVPSLTPLDDLNDDNFDISTTEEASQHDFDTEPSEEDTSLAPSDPFASEEDDDESNYDFGVSDSEEQEEPEESEETPTIEECEKTVDDLFNQLTQKEKQE</sequence>
<dbReference type="EMBL" id="BJTZ01000038">
    <property type="protein sequence ID" value="GEK15740.1"/>
    <property type="molecule type" value="Genomic_DNA"/>
</dbReference>
<evidence type="ECO:0000313" key="4">
    <source>
        <dbReference type="EMBL" id="GEK15740.1"/>
    </source>
</evidence>
<dbReference type="InterPro" id="IPR027417">
    <property type="entry name" value="P-loop_NTPase"/>
</dbReference>